<dbReference type="GO" id="GO:0004674">
    <property type="term" value="F:protein serine/threonine kinase activity"/>
    <property type="evidence" value="ECO:0007669"/>
    <property type="project" value="TreeGrafter"/>
</dbReference>
<organism evidence="2 3">
    <name type="scientific">Gymnopilus junonius</name>
    <name type="common">Spectacular rustgill mushroom</name>
    <name type="synonym">Gymnopilus spectabilis subsp. junonius</name>
    <dbReference type="NCBI Taxonomy" id="109634"/>
    <lineage>
        <taxon>Eukaryota</taxon>
        <taxon>Fungi</taxon>
        <taxon>Dikarya</taxon>
        <taxon>Basidiomycota</taxon>
        <taxon>Agaricomycotina</taxon>
        <taxon>Agaricomycetes</taxon>
        <taxon>Agaricomycetidae</taxon>
        <taxon>Agaricales</taxon>
        <taxon>Agaricineae</taxon>
        <taxon>Hymenogastraceae</taxon>
        <taxon>Gymnopilus</taxon>
    </lineage>
</organism>
<dbReference type="OrthoDB" id="1668230at2759"/>
<feature type="non-terminal residue" evidence="2">
    <location>
        <position position="186"/>
    </location>
</feature>
<dbReference type="PANTHER" id="PTHR44329">
    <property type="entry name" value="SERINE/THREONINE-PROTEIN KINASE TNNI3K-RELATED"/>
    <property type="match status" value="1"/>
</dbReference>
<accession>A0A9P5NDB7</accession>
<dbReference type="PROSITE" id="PS50011">
    <property type="entry name" value="PROTEIN_KINASE_DOM"/>
    <property type="match status" value="1"/>
</dbReference>
<protein>
    <submittedName>
        <fullName evidence="2">Kinase-like domain-containing protein</fullName>
    </submittedName>
</protein>
<gene>
    <name evidence="2" type="ORF">CPB84DRAFT_1657084</name>
</gene>
<evidence type="ECO:0000313" key="2">
    <source>
        <dbReference type="EMBL" id="KAF8883606.1"/>
    </source>
</evidence>
<proteinExistence type="predicted"/>
<keyword evidence="2" id="KW-0808">Transferase</keyword>
<dbReference type="InterPro" id="IPR051681">
    <property type="entry name" value="Ser/Thr_Kinases-Pseudokinases"/>
</dbReference>
<dbReference type="InterPro" id="IPR000719">
    <property type="entry name" value="Prot_kinase_dom"/>
</dbReference>
<feature type="non-terminal residue" evidence="2">
    <location>
        <position position="1"/>
    </location>
</feature>
<sequence>AGDCSIPPLGRVFDQSGNLCGFITPLETSLVFPSRLEATTLPSNLYSPASRRTLIHELCTLVTRLHSKGVIHGDIKPTNLLRCSDGKLRFCDFECAAIEGENAPITRFTDEYASPSTNNWKPTTVLSFADDLYSTGISIWEIYTGLIPFQEVKGFSTDIVAAGVRPDISKIDDSEVADLVLSYLDR</sequence>
<reference evidence="2" key="1">
    <citation type="submission" date="2020-11" db="EMBL/GenBank/DDBJ databases">
        <authorList>
            <consortium name="DOE Joint Genome Institute"/>
            <person name="Ahrendt S."/>
            <person name="Riley R."/>
            <person name="Andreopoulos W."/>
            <person name="LaButti K."/>
            <person name="Pangilinan J."/>
            <person name="Ruiz-duenas F.J."/>
            <person name="Barrasa J.M."/>
            <person name="Sanchez-Garcia M."/>
            <person name="Camarero S."/>
            <person name="Miyauchi S."/>
            <person name="Serrano A."/>
            <person name="Linde D."/>
            <person name="Babiker R."/>
            <person name="Drula E."/>
            <person name="Ayuso-Fernandez I."/>
            <person name="Pacheco R."/>
            <person name="Padilla G."/>
            <person name="Ferreira P."/>
            <person name="Barriuso J."/>
            <person name="Kellner H."/>
            <person name="Castanera R."/>
            <person name="Alfaro M."/>
            <person name="Ramirez L."/>
            <person name="Pisabarro A.G."/>
            <person name="Kuo A."/>
            <person name="Tritt A."/>
            <person name="Lipzen A."/>
            <person name="He G."/>
            <person name="Yan M."/>
            <person name="Ng V."/>
            <person name="Cullen D."/>
            <person name="Martin F."/>
            <person name="Rosso M.-N."/>
            <person name="Henrissat B."/>
            <person name="Hibbett D."/>
            <person name="Martinez A.T."/>
            <person name="Grigoriev I.V."/>
        </authorList>
    </citation>
    <scope>NUCLEOTIDE SEQUENCE</scope>
    <source>
        <strain evidence="2">AH 44721</strain>
    </source>
</reference>
<dbReference type="EMBL" id="JADNYJ010000114">
    <property type="protein sequence ID" value="KAF8883606.1"/>
    <property type="molecule type" value="Genomic_DNA"/>
</dbReference>
<dbReference type="Pfam" id="PF00069">
    <property type="entry name" value="Pkinase"/>
    <property type="match status" value="1"/>
</dbReference>
<dbReference type="Proteomes" id="UP000724874">
    <property type="component" value="Unassembled WGS sequence"/>
</dbReference>
<keyword evidence="2" id="KW-0418">Kinase</keyword>
<comment type="caution">
    <text evidence="2">The sequence shown here is derived from an EMBL/GenBank/DDBJ whole genome shotgun (WGS) entry which is preliminary data.</text>
</comment>
<dbReference type="Gene3D" id="1.10.510.10">
    <property type="entry name" value="Transferase(Phosphotransferase) domain 1"/>
    <property type="match status" value="1"/>
</dbReference>
<evidence type="ECO:0000259" key="1">
    <source>
        <dbReference type="PROSITE" id="PS50011"/>
    </source>
</evidence>
<name>A0A9P5NDB7_GYMJU</name>
<dbReference type="GO" id="GO:0005524">
    <property type="term" value="F:ATP binding"/>
    <property type="evidence" value="ECO:0007669"/>
    <property type="project" value="InterPro"/>
</dbReference>
<dbReference type="AlphaFoldDB" id="A0A9P5NDB7"/>
<dbReference type="InterPro" id="IPR011009">
    <property type="entry name" value="Kinase-like_dom_sf"/>
</dbReference>
<feature type="domain" description="Protein kinase" evidence="1">
    <location>
        <begin position="1"/>
        <end position="186"/>
    </location>
</feature>
<evidence type="ECO:0000313" key="3">
    <source>
        <dbReference type="Proteomes" id="UP000724874"/>
    </source>
</evidence>
<keyword evidence="3" id="KW-1185">Reference proteome</keyword>
<dbReference type="SUPFAM" id="SSF56112">
    <property type="entry name" value="Protein kinase-like (PK-like)"/>
    <property type="match status" value="1"/>
</dbReference>